<keyword evidence="2" id="KW-1185">Reference proteome</keyword>
<dbReference type="EMBL" id="LELK01000001">
    <property type="protein sequence ID" value="KMM37977.1"/>
    <property type="molecule type" value="Genomic_DNA"/>
</dbReference>
<dbReference type="STRING" id="157733.AB986_01190"/>
<gene>
    <name evidence="1" type="ORF">AB986_01190</name>
</gene>
<evidence type="ECO:0008006" key="3">
    <source>
        <dbReference type="Google" id="ProtNLM"/>
    </source>
</evidence>
<evidence type="ECO:0000313" key="2">
    <source>
        <dbReference type="Proteomes" id="UP000035996"/>
    </source>
</evidence>
<dbReference type="RefSeq" id="WP_048309061.1">
    <property type="nucleotide sequence ID" value="NZ_CP119526.1"/>
</dbReference>
<dbReference type="OrthoDB" id="2080342at2"/>
<protein>
    <recommendedName>
        <fullName evidence="3">TraB family protein</fullName>
    </recommendedName>
</protein>
<accession>A0A0J6FUE7</accession>
<dbReference type="Proteomes" id="UP000035996">
    <property type="component" value="Unassembled WGS sequence"/>
</dbReference>
<comment type="caution">
    <text evidence="1">The sequence shown here is derived from an EMBL/GenBank/DDBJ whole genome shotgun (WGS) entry which is preliminary data.</text>
</comment>
<dbReference type="Pfam" id="PF18950">
    <property type="entry name" value="DUF5694"/>
    <property type="match status" value="1"/>
</dbReference>
<dbReference type="InterPro" id="IPR043749">
    <property type="entry name" value="DUF5694"/>
</dbReference>
<proteinExistence type="predicted"/>
<sequence>MSLKKEIILVGTFHFEQEPELIKDKASEIGDLVEYLSDYKPIKIALEWDRSKNDELNEEYKASNKDGVIDEVYRLGFKLARTMQHEEVYAVNWTGNLTEEDMINLHNSIQSSYPEIQKIMNSLSERSPGISSTTNLINSYTSLNNTGYLKDIENMYLSFVEVQNDKGEMIGLNVLKKWFERELMIFKNIIDNSVEQFNQRVLLIIGNDHLWMLKKLFEGNGWNVINPFETKMD</sequence>
<name>A0A0J6FUE7_9BACL</name>
<dbReference type="AlphaFoldDB" id="A0A0J6FUE7"/>
<reference evidence="1" key="1">
    <citation type="submission" date="2015-06" db="EMBL/GenBank/DDBJ databases">
        <authorList>
            <person name="Liu B."/>
            <person name="Wang J."/>
            <person name="Zhu Y."/>
            <person name="Liu G."/>
            <person name="Chen Q."/>
            <person name="Zheng C."/>
            <person name="Che J."/>
            <person name="Ge C."/>
            <person name="Shi H."/>
            <person name="Pan Z."/>
            <person name="Liu X."/>
        </authorList>
    </citation>
    <scope>NUCLEOTIDE SEQUENCE [LARGE SCALE GENOMIC DNA]</scope>
    <source>
        <strain evidence="1">DSM 16346</strain>
    </source>
</reference>
<organism evidence="1 2">
    <name type="scientific">Guptibacillus hwajinpoensis</name>
    <dbReference type="NCBI Taxonomy" id="208199"/>
    <lineage>
        <taxon>Bacteria</taxon>
        <taxon>Bacillati</taxon>
        <taxon>Bacillota</taxon>
        <taxon>Bacilli</taxon>
        <taxon>Bacillales</taxon>
        <taxon>Guptibacillaceae</taxon>
        <taxon>Guptibacillus</taxon>
    </lineage>
</organism>
<evidence type="ECO:0000313" key="1">
    <source>
        <dbReference type="EMBL" id="KMM37977.1"/>
    </source>
</evidence>